<dbReference type="SUPFAM" id="SSF52743">
    <property type="entry name" value="Subtilisin-like"/>
    <property type="match status" value="1"/>
</dbReference>
<proteinExistence type="inferred from homology"/>
<evidence type="ECO:0000256" key="1">
    <source>
        <dbReference type="ARBA" id="ARBA00008535"/>
    </source>
</evidence>
<gene>
    <name evidence="5" type="ORF">V8G54_016483</name>
</gene>
<name>A0AAQ3NN14_VIGMU</name>
<dbReference type="PANTHER" id="PTHR10903:SF184">
    <property type="entry name" value="GTP-BINDING PROTEIN A"/>
    <property type="match status" value="1"/>
</dbReference>
<dbReference type="EMBL" id="CP144696">
    <property type="protein sequence ID" value="WVZ11953.1"/>
    <property type="molecule type" value="Genomic_DNA"/>
</dbReference>
<dbReference type="PROSITE" id="PS51720">
    <property type="entry name" value="G_AIG1"/>
    <property type="match status" value="1"/>
</dbReference>
<evidence type="ECO:0000256" key="2">
    <source>
        <dbReference type="ARBA" id="ARBA00022741"/>
    </source>
</evidence>
<keyword evidence="6" id="KW-1185">Reference proteome</keyword>
<dbReference type="GO" id="GO:0006508">
    <property type="term" value="P:proteolysis"/>
    <property type="evidence" value="ECO:0007669"/>
    <property type="project" value="InterPro"/>
</dbReference>
<dbReference type="PANTHER" id="PTHR10903">
    <property type="entry name" value="GTPASE, IMAP FAMILY MEMBER-RELATED"/>
    <property type="match status" value="1"/>
</dbReference>
<evidence type="ECO:0000313" key="6">
    <source>
        <dbReference type="Proteomes" id="UP001374535"/>
    </source>
</evidence>
<keyword evidence="2" id="KW-0547">Nucleotide-binding</keyword>
<dbReference type="FunFam" id="3.40.50.300:FF:000840">
    <property type="entry name" value="Immune-associated nucleotide-binding protein 9"/>
    <property type="match status" value="1"/>
</dbReference>
<dbReference type="AlphaFoldDB" id="A0AAQ3NN14"/>
<dbReference type="InterPro" id="IPR045058">
    <property type="entry name" value="GIMA/IAN/Toc"/>
</dbReference>
<dbReference type="Gene3D" id="3.40.50.200">
    <property type="entry name" value="Peptidase S8/S53 domain"/>
    <property type="match status" value="1"/>
</dbReference>
<dbReference type="SUPFAM" id="SSF52540">
    <property type="entry name" value="P-loop containing nucleoside triphosphate hydrolases"/>
    <property type="match status" value="1"/>
</dbReference>
<dbReference type="Proteomes" id="UP001374535">
    <property type="component" value="Chromosome 5"/>
</dbReference>
<keyword evidence="3" id="KW-0342">GTP-binding</keyword>
<evidence type="ECO:0000256" key="3">
    <source>
        <dbReference type="ARBA" id="ARBA00023134"/>
    </source>
</evidence>
<reference evidence="5 6" key="1">
    <citation type="journal article" date="2023" name="Life. Sci Alliance">
        <title>Evolutionary insights into 3D genome organization and epigenetic landscape of Vigna mungo.</title>
        <authorList>
            <person name="Junaid A."/>
            <person name="Singh B."/>
            <person name="Bhatia S."/>
        </authorList>
    </citation>
    <scope>NUCLEOTIDE SEQUENCE [LARGE SCALE GENOMIC DNA]</scope>
    <source>
        <strain evidence="5">Urdbean</strain>
    </source>
</reference>
<dbReference type="Pfam" id="PF04548">
    <property type="entry name" value="AIG1"/>
    <property type="match status" value="1"/>
</dbReference>
<dbReference type="GO" id="GO:0004252">
    <property type="term" value="F:serine-type endopeptidase activity"/>
    <property type="evidence" value="ECO:0007669"/>
    <property type="project" value="InterPro"/>
</dbReference>
<dbReference type="Gene3D" id="3.50.30.30">
    <property type="match status" value="1"/>
</dbReference>
<dbReference type="Gene3D" id="3.40.50.300">
    <property type="entry name" value="P-loop containing nucleotide triphosphate hydrolases"/>
    <property type="match status" value="1"/>
</dbReference>
<dbReference type="InterPro" id="IPR006703">
    <property type="entry name" value="G_AIG1"/>
</dbReference>
<organism evidence="5 6">
    <name type="scientific">Vigna mungo</name>
    <name type="common">Black gram</name>
    <name type="synonym">Phaseolus mungo</name>
    <dbReference type="NCBI Taxonomy" id="3915"/>
    <lineage>
        <taxon>Eukaryota</taxon>
        <taxon>Viridiplantae</taxon>
        <taxon>Streptophyta</taxon>
        <taxon>Embryophyta</taxon>
        <taxon>Tracheophyta</taxon>
        <taxon>Spermatophyta</taxon>
        <taxon>Magnoliopsida</taxon>
        <taxon>eudicotyledons</taxon>
        <taxon>Gunneridae</taxon>
        <taxon>Pentapetalae</taxon>
        <taxon>rosids</taxon>
        <taxon>fabids</taxon>
        <taxon>Fabales</taxon>
        <taxon>Fabaceae</taxon>
        <taxon>Papilionoideae</taxon>
        <taxon>50 kb inversion clade</taxon>
        <taxon>NPAAA clade</taxon>
        <taxon>indigoferoid/millettioid clade</taxon>
        <taxon>Phaseoleae</taxon>
        <taxon>Vigna</taxon>
    </lineage>
</organism>
<sequence>MERRTKDVGEKAKVFESVLSKCSQRSNGENAAMEMVVDEREKAKSSNNGGPGGLTVTNVAPWVTTVGAGTIDRYFTASHEHGCQWQEMWWWRVQLPWGENNENGGGEETTPFPVSILPWAQIPSVTFILPTGLFDSSYEPEDLRKEIVKCIDLIKDGIHAIILVLSVRTRFTEEQETVLSTLQSLFGSKIVDYMIVVFTGGDDLEENEENLEDYLGHECPKALEEILGLCENRVVLFDNKTKDEGKRSGQVQELLSFVNMVLSRNGGRPYTDELFTELKMRAMELHKEQRKADSLKEEYSKDAISEFEKKMQQTYDDQIKLLTEMVLLLETEKAHEEHRKQAEGRCAIP</sequence>
<dbReference type="InterPro" id="IPR036852">
    <property type="entry name" value="Peptidase_S8/S53_dom_sf"/>
</dbReference>
<feature type="domain" description="AIG1-type G" evidence="4">
    <location>
        <begin position="58"/>
        <end position="279"/>
    </location>
</feature>
<accession>A0AAQ3NN14</accession>
<dbReference type="InterPro" id="IPR027417">
    <property type="entry name" value="P-loop_NTPase"/>
</dbReference>
<evidence type="ECO:0000259" key="4">
    <source>
        <dbReference type="PROSITE" id="PS51720"/>
    </source>
</evidence>
<evidence type="ECO:0000313" key="5">
    <source>
        <dbReference type="EMBL" id="WVZ11953.1"/>
    </source>
</evidence>
<dbReference type="GO" id="GO:0005525">
    <property type="term" value="F:GTP binding"/>
    <property type="evidence" value="ECO:0007669"/>
    <property type="project" value="UniProtKB-KW"/>
</dbReference>
<protein>
    <recommendedName>
        <fullName evidence="4">AIG1-type G domain-containing protein</fullName>
    </recommendedName>
</protein>
<comment type="similarity">
    <text evidence="1">Belongs to the TRAFAC class TrmE-Era-EngA-EngB-Septin-like GTPase superfamily. AIG1/Toc34/Toc159-like paraseptin GTPase family. IAN subfamily.</text>
</comment>